<protein>
    <recommendedName>
        <fullName evidence="3">Lipoprotein</fullName>
    </recommendedName>
</protein>
<dbReference type="RefSeq" id="WP_184684759.1">
    <property type="nucleotide sequence ID" value="NZ_JACHLL010000006.1"/>
</dbReference>
<proteinExistence type="predicted"/>
<comment type="caution">
    <text evidence="1">The sequence shown here is derived from an EMBL/GenBank/DDBJ whole genome shotgun (WGS) entry which is preliminary data.</text>
</comment>
<accession>A0A7X0BWR3</accession>
<sequence>MKPSLKQIWPLVATVLLLLLQGCTIASHEAKNKFWSMQSDIQRLPSISVVAEPGYISYPLLFARKQLFENVATCTGTYPVEIEVKVTVKPAENIFAALSWLVVSGSSGFLIPYRAANPRQAEFTVKVHGEEIKKFKYDDNKYVWIASLGVFSGALSQKNDEYYVEELIADQFVNSFIIDLHKDKSLHDKLLSAK</sequence>
<name>A0A7X0BWR3_9PSED</name>
<dbReference type="PROSITE" id="PS51257">
    <property type="entry name" value="PROKAR_LIPOPROTEIN"/>
    <property type="match status" value="1"/>
</dbReference>
<dbReference type="AlphaFoldDB" id="A0A7X0BWR3"/>
<reference evidence="1 2" key="1">
    <citation type="submission" date="2020-08" db="EMBL/GenBank/DDBJ databases">
        <title>Functional genomics of gut bacteria from endangered species of beetles.</title>
        <authorList>
            <person name="Carlos-Shanley C."/>
        </authorList>
    </citation>
    <scope>NUCLEOTIDE SEQUENCE [LARGE SCALE GENOMIC DNA]</scope>
    <source>
        <strain evidence="1 2">S00202</strain>
    </source>
</reference>
<evidence type="ECO:0008006" key="3">
    <source>
        <dbReference type="Google" id="ProtNLM"/>
    </source>
</evidence>
<gene>
    <name evidence="1" type="ORF">HNP49_003099</name>
</gene>
<evidence type="ECO:0000313" key="1">
    <source>
        <dbReference type="EMBL" id="MBB6342911.1"/>
    </source>
</evidence>
<dbReference type="Proteomes" id="UP000557193">
    <property type="component" value="Unassembled WGS sequence"/>
</dbReference>
<evidence type="ECO:0000313" key="2">
    <source>
        <dbReference type="Proteomes" id="UP000557193"/>
    </source>
</evidence>
<dbReference type="EMBL" id="JACHLL010000006">
    <property type="protein sequence ID" value="MBB6342911.1"/>
    <property type="molecule type" value="Genomic_DNA"/>
</dbReference>
<keyword evidence="2" id="KW-1185">Reference proteome</keyword>
<organism evidence="1 2">
    <name type="scientific">Pseudomonas fluvialis</name>
    <dbReference type="NCBI Taxonomy" id="1793966"/>
    <lineage>
        <taxon>Bacteria</taxon>
        <taxon>Pseudomonadati</taxon>
        <taxon>Pseudomonadota</taxon>
        <taxon>Gammaproteobacteria</taxon>
        <taxon>Pseudomonadales</taxon>
        <taxon>Pseudomonadaceae</taxon>
        <taxon>Pseudomonas</taxon>
    </lineage>
</organism>